<evidence type="ECO:0008006" key="8">
    <source>
        <dbReference type="Google" id="ProtNLM"/>
    </source>
</evidence>
<gene>
    <name evidence="6" type="ORF">BSL78_18299</name>
</gene>
<keyword evidence="4 5" id="KW-0408">Iron</keyword>
<keyword evidence="2 5" id="KW-0479">Metal-binding</keyword>
<evidence type="ECO:0000256" key="1">
    <source>
        <dbReference type="ARBA" id="ARBA00006787"/>
    </source>
</evidence>
<sequence length="485" mass="54688">MIPPWLSGVYLRNGPGQFEAGDDKVAHFFDGFALMHKFEISDGKVSYSSRFLRGDAYIEATEQKRLVYSGFGTVAFPDPCKNIFSRFFSYFWPPTPSDNCNVNYLQVGEDFYALTESSKIVKIDPKDLKTVTTSDEATYDYTAVNLATAHPHYGRDGTVYNMGSSFGMQAYYKIIKFPSADLQRDSTVLCQIPASSSLYPSYYHSFGMTENYIVFVEQPLTINVLKILTAAYGRHSVADCMDYDGTRSVKFYVINREDGTIIPQTYTANAFFCFHHINAYEESGHLVVDLCCYDDISIIKHSYLSHIREGNLPNPKSLSKRFVLPLEKLLTDQLANYNLVSLPYTEAQACLLEDGSVHCSPEILINQYLELPRINYEEYNGKKYQFFYASSGDHKKLVKVDTLNKTSKEWTDSLCYTSEPVFVPNPGGEAEDDGVVLCSMIDLKAVGQSPYLVVLDATTFEELARAEIPVDIPFGIHGIFIPEIK</sequence>
<keyword evidence="7" id="KW-1185">Reference proteome</keyword>
<dbReference type="OrthoDB" id="1069523at2759"/>
<name>A0A2G8KA20_STIJA</name>
<dbReference type="InterPro" id="IPR004294">
    <property type="entry name" value="Carotenoid_Oase"/>
</dbReference>
<evidence type="ECO:0000256" key="5">
    <source>
        <dbReference type="PIRSR" id="PIRSR604294-1"/>
    </source>
</evidence>
<comment type="cofactor">
    <cofactor evidence="5">
        <name>Fe(2+)</name>
        <dbReference type="ChEBI" id="CHEBI:29033"/>
    </cofactor>
    <text evidence="5">Binds 1 Fe(2+) ion per subunit.</text>
</comment>
<feature type="binding site" evidence="5">
    <location>
        <position position="150"/>
    </location>
    <ligand>
        <name>Fe cation</name>
        <dbReference type="ChEBI" id="CHEBI:24875"/>
        <note>catalytic</note>
    </ligand>
</feature>
<keyword evidence="3" id="KW-0560">Oxidoreductase</keyword>
<protein>
    <recommendedName>
        <fullName evidence="8">Beta,beta-carotene 15,15'-monooxygenase</fullName>
    </recommendedName>
</protein>
<evidence type="ECO:0000256" key="3">
    <source>
        <dbReference type="ARBA" id="ARBA00023002"/>
    </source>
</evidence>
<dbReference type="GO" id="GO:0042574">
    <property type="term" value="P:retinal metabolic process"/>
    <property type="evidence" value="ECO:0007669"/>
    <property type="project" value="TreeGrafter"/>
</dbReference>
<comment type="similarity">
    <text evidence="1">Belongs to the carotenoid oxygenase family.</text>
</comment>
<evidence type="ECO:0000256" key="4">
    <source>
        <dbReference type="ARBA" id="ARBA00023004"/>
    </source>
</evidence>
<dbReference type="AlphaFoldDB" id="A0A2G8KA20"/>
<reference evidence="6 7" key="1">
    <citation type="journal article" date="2017" name="PLoS Biol.">
        <title>The sea cucumber genome provides insights into morphological evolution and visceral regeneration.</title>
        <authorList>
            <person name="Zhang X."/>
            <person name="Sun L."/>
            <person name="Yuan J."/>
            <person name="Sun Y."/>
            <person name="Gao Y."/>
            <person name="Zhang L."/>
            <person name="Li S."/>
            <person name="Dai H."/>
            <person name="Hamel J.F."/>
            <person name="Liu C."/>
            <person name="Yu Y."/>
            <person name="Liu S."/>
            <person name="Lin W."/>
            <person name="Guo K."/>
            <person name="Jin S."/>
            <person name="Xu P."/>
            <person name="Storey K.B."/>
            <person name="Huan P."/>
            <person name="Zhang T."/>
            <person name="Zhou Y."/>
            <person name="Zhang J."/>
            <person name="Lin C."/>
            <person name="Li X."/>
            <person name="Xing L."/>
            <person name="Huo D."/>
            <person name="Sun M."/>
            <person name="Wang L."/>
            <person name="Mercier A."/>
            <person name="Li F."/>
            <person name="Yang H."/>
            <person name="Xiang J."/>
        </authorList>
    </citation>
    <scope>NUCLEOTIDE SEQUENCE [LARGE SCALE GENOMIC DNA]</scope>
    <source>
        <strain evidence="6">Shaxun</strain>
        <tissue evidence="6">Muscle</tissue>
    </source>
</reference>
<feature type="binding site" evidence="5">
    <location>
        <position position="477"/>
    </location>
    <ligand>
        <name>Fe cation</name>
        <dbReference type="ChEBI" id="CHEBI:24875"/>
        <note>catalytic</note>
    </ligand>
</feature>
<evidence type="ECO:0000313" key="6">
    <source>
        <dbReference type="EMBL" id="PIK44851.1"/>
    </source>
</evidence>
<dbReference type="GO" id="GO:0010436">
    <property type="term" value="F:carotenoid dioxygenase activity"/>
    <property type="evidence" value="ECO:0007669"/>
    <property type="project" value="TreeGrafter"/>
</dbReference>
<dbReference type="Pfam" id="PF03055">
    <property type="entry name" value="RPE65"/>
    <property type="match status" value="1"/>
</dbReference>
<organism evidence="6 7">
    <name type="scientific">Stichopus japonicus</name>
    <name type="common">Sea cucumber</name>
    <dbReference type="NCBI Taxonomy" id="307972"/>
    <lineage>
        <taxon>Eukaryota</taxon>
        <taxon>Metazoa</taxon>
        <taxon>Echinodermata</taxon>
        <taxon>Eleutherozoa</taxon>
        <taxon>Echinozoa</taxon>
        <taxon>Holothuroidea</taxon>
        <taxon>Aspidochirotacea</taxon>
        <taxon>Aspidochirotida</taxon>
        <taxon>Stichopodidae</taxon>
        <taxon>Apostichopus</taxon>
    </lineage>
</organism>
<comment type="caution">
    <text evidence="6">The sequence shown here is derived from an EMBL/GenBank/DDBJ whole genome shotgun (WGS) entry which is preliminary data.</text>
</comment>
<feature type="binding site" evidence="5">
    <location>
        <position position="204"/>
    </location>
    <ligand>
        <name>Fe cation</name>
        <dbReference type="ChEBI" id="CHEBI:24875"/>
        <note>catalytic</note>
    </ligand>
</feature>
<dbReference type="PANTHER" id="PTHR10543">
    <property type="entry name" value="BETA-CAROTENE DIOXYGENASE"/>
    <property type="match status" value="1"/>
</dbReference>
<proteinExistence type="inferred from homology"/>
<dbReference type="PANTHER" id="PTHR10543:SF24">
    <property type="entry name" value="CAROTENOID ISOMEROOXYGENASE"/>
    <property type="match status" value="1"/>
</dbReference>
<dbReference type="EMBL" id="MRZV01000749">
    <property type="protein sequence ID" value="PIK44851.1"/>
    <property type="molecule type" value="Genomic_DNA"/>
</dbReference>
<dbReference type="Proteomes" id="UP000230750">
    <property type="component" value="Unassembled WGS sequence"/>
</dbReference>
<dbReference type="GO" id="GO:0016121">
    <property type="term" value="P:carotene catabolic process"/>
    <property type="evidence" value="ECO:0007669"/>
    <property type="project" value="TreeGrafter"/>
</dbReference>
<evidence type="ECO:0000256" key="2">
    <source>
        <dbReference type="ARBA" id="ARBA00022723"/>
    </source>
</evidence>
<dbReference type="STRING" id="307972.A0A2G8KA20"/>
<accession>A0A2G8KA20</accession>
<dbReference type="GO" id="GO:0003834">
    <property type="term" value="F:beta-carotene 15,15'-dioxygenase activity"/>
    <property type="evidence" value="ECO:0007669"/>
    <property type="project" value="TreeGrafter"/>
</dbReference>
<dbReference type="GO" id="GO:0046872">
    <property type="term" value="F:metal ion binding"/>
    <property type="evidence" value="ECO:0007669"/>
    <property type="project" value="UniProtKB-KW"/>
</dbReference>
<feature type="binding site" evidence="5">
    <location>
        <position position="275"/>
    </location>
    <ligand>
        <name>Fe cation</name>
        <dbReference type="ChEBI" id="CHEBI:24875"/>
        <note>catalytic</note>
    </ligand>
</feature>
<evidence type="ECO:0000313" key="7">
    <source>
        <dbReference type="Proteomes" id="UP000230750"/>
    </source>
</evidence>